<feature type="signal peptide" evidence="17">
    <location>
        <begin position="1"/>
        <end position="24"/>
    </location>
</feature>
<keyword evidence="8" id="KW-0408">Iron</keyword>
<keyword evidence="5" id="KW-0410">Iron transport</keyword>
<evidence type="ECO:0000259" key="19">
    <source>
        <dbReference type="Pfam" id="PF07715"/>
    </source>
</evidence>
<evidence type="ECO:0000256" key="7">
    <source>
        <dbReference type="ARBA" id="ARBA00022729"/>
    </source>
</evidence>
<dbReference type="InterPro" id="IPR012910">
    <property type="entry name" value="Plug_dom"/>
</dbReference>
<dbReference type="PANTHER" id="PTHR32552">
    <property type="entry name" value="FERRICHROME IRON RECEPTOR-RELATED"/>
    <property type="match status" value="1"/>
</dbReference>
<feature type="domain" description="TonB-dependent receptor plug" evidence="19">
    <location>
        <begin position="64"/>
        <end position="159"/>
    </location>
</feature>
<evidence type="ECO:0000256" key="17">
    <source>
        <dbReference type="SAM" id="SignalP"/>
    </source>
</evidence>
<dbReference type="GO" id="GO:0015891">
    <property type="term" value="P:siderophore transport"/>
    <property type="evidence" value="ECO:0007669"/>
    <property type="project" value="InterPro"/>
</dbReference>
<dbReference type="GeneID" id="70911770"/>
<evidence type="ECO:0000313" key="20">
    <source>
        <dbReference type="EMBL" id="ANQ13113.1"/>
    </source>
</evidence>
<dbReference type="InterPro" id="IPR010105">
    <property type="entry name" value="TonB_sidphr_rcpt"/>
</dbReference>
<accession>A0AAN0Y3V4</accession>
<keyword evidence="6 14" id="KW-0812">Transmembrane</keyword>
<dbReference type="RefSeq" id="WP_020334536.1">
    <property type="nucleotide sequence ID" value="NZ_ATFJ01000024.1"/>
</dbReference>
<keyword evidence="9" id="KW-0406">Ion transport</keyword>
<evidence type="ECO:0000256" key="8">
    <source>
        <dbReference type="ARBA" id="ARBA00023004"/>
    </source>
</evidence>
<keyword evidence="21" id="KW-1185">Reference proteome</keyword>
<dbReference type="Pfam" id="PF07715">
    <property type="entry name" value="Plug"/>
    <property type="match status" value="1"/>
</dbReference>
<dbReference type="Pfam" id="PF00593">
    <property type="entry name" value="TonB_dep_Rec_b-barrel"/>
    <property type="match status" value="1"/>
</dbReference>
<dbReference type="CDD" id="cd01347">
    <property type="entry name" value="ligand_gated_channel"/>
    <property type="match status" value="1"/>
</dbReference>
<evidence type="ECO:0000256" key="12">
    <source>
        <dbReference type="ARBA" id="ARBA00023170"/>
    </source>
</evidence>
<evidence type="ECO:0000256" key="6">
    <source>
        <dbReference type="ARBA" id="ARBA00022692"/>
    </source>
</evidence>
<keyword evidence="13 14" id="KW-0998">Cell outer membrane</keyword>
<dbReference type="SUPFAM" id="SSF56935">
    <property type="entry name" value="Porins"/>
    <property type="match status" value="1"/>
</dbReference>
<keyword evidence="10 15" id="KW-0798">TonB box</keyword>
<comment type="subcellular location">
    <subcellularLocation>
        <location evidence="1 14">Cell outer membrane</location>
        <topology evidence="1 14">Multi-pass membrane protein</topology>
    </subcellularLocation>
</comment>
<dbReference type="AlphaFoldDB" id="A0AAN0Y3V4"/>
<dbReference type="Gene3D" id="2.40.170.20">
    <property type="entry name" value="TonB-dependent receptor, beta-barrel domain"/>
    <property type="match status" value="1"/>
</dbReference>
<dbReference type="InterPro" id="IPR037066">
    <property type="entry name" value="Plug_dom_sf"/>
</dbReference>
<dbReference type="PROSITE" id="PS00430">
    <property type="entry name" value="TONB_DEPENDENT_REC_1"/>
    <property type="match status" value="1"/>
</dbReference>
<dbReference type="Proteomes" id="UP000092741">
    <property type="component" value="Chromosome 1"/>
</dbReference>
<evidence type="ECO:0000256" key="10">
    <source>
        <dbReference type="ARBA" id="ARBA00023077"/>
    </source>
</evidence>
<evidence type="ECO:0000256" key="2">
    <source>
        <dbReference type="ARBA" id="ARBA00009810"/>
    </source>
</evidence>
<keyword evidence="3 14" id="KW-0813">Transport</keyword>
<evidence type="ECO:0000313" key="21">
    <source>
        <dbReference type="Proteomes" id="UP000092741"/>
    </source>
</evidence>
<evidence type="ECO:0000259" key="18">
    <source>
        <dbReference type="Pfam" id="PF00593"/>
    </source>
</evidence>
<comment type="similarity">
    <text evidence="2 14 16">Belongs to the TonB-dependent receptor family.</text>
</comment>
<dbReference type="GO" id="GO:0009279">
    <property type="term" value="C:cell outer membrane"/>
    <property type="evidence" value="ECO:0007669"/>
    <property type="project" value="UniProtKB-SubCell"/>
</dbReference>
<dbReference type="EMBL" id="CP016345">
    <property type="protein sequence ID" value="ANQ13113.1"/>
    <property type="molecule type" value="Genomic_DNA"/>
</dbReference>
<reference evidence="20 21" key="1">
    <citation type="submission" date="2016-07" db="EMBL/GenBank/DDBJ databases">
        <title>Developing Vibrio natriegens as a novel, fast-growing host for biotechnology.</title>
        <authorList>
            <person name="Weinstock M.T."/>
            <person name="Hesek E.D."/>
            <person name="Wilson C.M."/>
            <person name="Gibson D.G."/>
        </authorList>
    </citation>
    <scope>NUCLEOTIDE SEQUENCE [LARGE SCALE GENOMIC DNA]</scope>
    <source>
        <strain evidence="20 21">ATCC 14048</strain>
    </source>
</reference>
<dbReference type="InterPro" id="IPR000531">
    <property type="entry name" value="Beta-barrel_TonB"/>
</dbReference>
<dbReference type="PROSITE" id="PS52016">
    <property type="entry name" value="TONB_DEPENDENT_REC_3"/>
    <property type="match status" value="1"/>
</dbReference>
<feature type="short sequence motif" description="TonB box" evidence="15">
    <location>
        <begin position="38"/>
        <end position="44"/>
    </location>
</feature>
<dbReference type="InterPro" id="IPR010916">
    <property type="entry name" value="TonB_box_CS"/>
</dbReference>
<dbReference type="GO" id="GO:0015344">
    <property type="term" value="F:siderophore uptake transmembrane transporter activity"/>
    <property type="evidence" value="ECO:0007669"/>
    <property type="project" value="TreeGrafter"/>
</dbReference>
<evidence type="ECO:0000256" key="9">
    <source>
        <dbReference type="ARBA" id="ARBA00023065"/>
    </source>
</evidence>
<evidence type="ECO:0000256" key="5">
    <source>
        <dbReference type="ARBA" id="ARBA00022496"/>
    </source>
</evidence>
<proteinExistence type="inferred from homology"/>
<dbReference type="PANTHER" id="PTHR32552:SF68">
    <property type="entry name" value="FERRICHROME OUTER MEMBRANE TRANSPORTER_PHAGE RECEPTOR"/>
    <property type="match status" value="1"/>
</dbReference>
<evidence type="ECO:0000256" key="11">
    <source>
        <dbReference type="ARBA" id="ARBA00023136"/>
    </source>
</evidence>
<dbReference type="GO" id="GO:0038023">
    <property type="term" value="F:signaling receptor activity"/>
    <property type="evidence" value="ECO:0007669"/>
    <property type="project" value="InterPro"/>
</dbReference>
<evidence type="ECO:0000256" key="14">
    <source>
        <dbReference type="PROSITE-ProRule" id="PRU01360"/>
    </source>
</evidence>
<organism evidence="20 21">
    <name type="scientific">Vibrio natriegens NBRC 15636 = ATCC 14048 = DSM 759</name>
    <dbReference type="NCBI Taxonomy" id="1219067"/>
    <lineage>
        <taxon>Bacteria</taxon>
        <taxon>Pseudomonadati</taxon>
        <taxon>Pseudomonadota</taxon>
        <taxon>Gammaproteobacteria</taxon>
        <taxon>Vibrionales</taxon>
        <taxon>Vibrionaceae</taxon>
        <taxon>Vibrio</taxon>
    </lineage>
</organism>
<keyword evidence="4 14" id="KW-1134">Transmembrane beta strand</keyword>
<evidence type="ECO:0000256" key="1">
    <source>
        <dbReference type="ARBA" id="ARBA00004571"/>
    </source>
</evidence>
<evidence type="ECO:0000256" key="13">
    <source>
        <dbReference type="ARBA" id="ARBA00023237"/>
    </source>
</evidence>
<dbReference type="InterPro" id="IPR039426">
    <property type="entry name" value="TonB-dep_rcpt-like"/>
</dbReference>
<evidence type="ECO:0000256" key="4">
    <source>
        <dbReference type="ARBA" id="ARBA00022452"/>
    </source>
</evidence>
<evidence type="ECO:0000256" key="15">
    <source>
        <dbReference type="PROSITE-ProRule" id="PRU10143"/>
    </source>
</evidence>
<dbReference type="InterPro" id="IPR036942">
    <property type="entry name" value="Beta-barrel_TonB_sf"/>
</dbReference>
<name>A0AAN0Y3V4_VIBNA</name>
<sequence length="708" mass="79101">MRFAVNTITQSLLITMGLSSVVFAGENTTAEVASVDESMVVFGQQNSYLNPRVTTATKTDIDPLDTPQTVNVINQQFLQDIRATTLDDAYGYTTGLTRSNVDADGFTLRGMPADLNTIQVNGLPGLASRFGSPTTANVERVEVLKGPASIMYGQIQPGGMVNIITKKPQDTASFSYDVSATTYATSVSDFGDDNGFTGTIDATGPLNASKTWMYRLIISGENADSYRDDVDQQNYYLFPTLTYRPSELTELTFGLELQSEHRVADDGLVALNNDIDQVASIDTHYQSSDDTDEDEGLVAFASYNTMLINGFDLTVDWRSVWHEDTRDLHETRDVVDSTSLVKVRDRDQVNKREYHFVDVRTTGSLWTGDVEHQLLFGGNIGLEKRDFLRETYATTTVDFTNPQDVTERDQSAYKVDHRITDYTNYGLYLQDTVYLTEKWTVMGGLRYMRQDVDFDYVSKSTDDTQSTDAFVSQAGIVYKIIDGTSLYTSYGESFNPNSVEKKDVNDDAFDPEEGRQYEVGVKTDLLSNNSKLTIAYFDIEKSNVVEKNSSGDYELLGEVRSKGVETELLMKPLENWQVKLGYAYVDSEISENPDASIQGSRTPMTAYHDAYFWTKYNFPYQIAGGVVGTTLGANYEGARYTSEDPSDRVELPAYMTVDVGVHYEVKDYRLSLNVANLLDEEYYVGGTDSHRLYLGDPRNVTLSVSGKF</sequence>
<keyword evidence="11 14" id="KW-0472">Membrane</keyword>
<keyword evidence="7 17" id="KW-0732">Signal</keyword>
<dbReference type="Gene3D" id="2.170.130.10">
    <property type="entry name" value="TonB-dependent receptor, plug domain"/>
    <property type="match status" value="1"/>
</dbReference>
<feature type="chain" id="PRO_5042980731" evidence="17">
    <location>
        <begin position="25"/>
        <end position="708"/>
    </location>
</feature>
<dbReference type="NCBIfam" id="TIGR01783">
    <property type="entry name" value="TonB-siderophor"/>
    <property type="match status" value="1"/>
</dbReference>
<feature type="domain" description="TonB-dependent receptor-like beta-barrel" evidence="18">
    <location>
        <begin position="251"/>
        <end position="677"/>
    </location>
</feature>
<keyword evidence="12 20" id="KW-0675">Receptor</keyword>
<evidence type="ECO:0000256" key="16">
    <source>
        <dbReference type="RuleBase" id="RU003357"/>
    </source>
</evidence>
<gene>
    <name evidence="20" type="ORF">BA890_10155</name>
</gene>
<evidence type="ECO:0000256" key="3">
    <source>
        <dbReference type="ARBA" id="ARBA00022448"/>
    </source>
</evidence>
<protein>
    <submittedName>
        <fullName evidence="20">Ferrichrome-iron receptor</fullName>
    </submittedName>
</protein>